<dbReference type="GO" id="GO:1903833">
    <property type="term" value="P:positive regulation of cellular response to amino acid starvation"/>
    <property type="evidence" value="ECO:0007669"/>
    <property type="project" value="TreeGrafter"/>
</dbReference>
<keyword evidence="1" id="KW-0805">Transcription regulation</keyword>
<dbReference type="CDD" id="cd14687">
    <property type="entry name" value="bZIP_ATF2"/>
    <property type="match status" value="1"/>
</dbReference>
<dbReference type="Pfam" id="PF00170">
    <property type="entry name" value="bZIP_1"/>
    <property type="match status" value="1"/>
</dbReference>
<dbReference type="InParanoid" id="G2WXT3"/>
<dbReference type="SMART" id="SM00338">
    <property type="entry name" value="BRLZ"/>
    <property type="match status" value="1"/>
</dbReference>
<name>G2WXT3_VERDV</name>
<dbReference type="RefSeq" id="XP_009651363.1">
    <property type="nucleotide sequence ID" value="XM_009653068.1"/>
</dbReference>
<feature type="compositionally biased region" description="Low complexity" evidence="4">
    <location>
        <begin position="152"/>
        <end position="169"/>
    </location>
</feature>
<protein>
    <recommendedName>
        <fullName evidence="5">BZIP domain-containing protein</fullName>
    </recommendedName>
</protein>
<dbReference type="PANTHER" id="PTHR11462">
    <property type="entry name" value="JUN TRANSCRIPTION FACTOR-RELATED"/>
    <property type="match status" value="1"/>
</dbReference>
<sequence length="385" mass="41624">MCRTTTGCAAGFEHGPTWRHGVEGVQDLNGTPWHVVDNQGQVQDDPRQNFSHWSCPRLPDTPEASHSNYNEAITSDPPFYLDQPSMVDYWGGGALLLGQSAAPMPSSARNDKDRILPEAEADASNTTSRGASASDYFVNLAFRGASTVAYGPSHETQHQPSQSHSSSIQPKHRGRPPKGWPAQNRETIPRTVAPRSLFDRYPPNFSVNLPPPPQTDNPASGSDKKMRLRARNRVAAHKSRARKQHGIEDLQAQESNVGAVNKDLKHQYAKLRGEVLVLKDMVLQHGGCGCPFIESYIKDTAVSLSQKPNAITATGHGSSSTAILAAASSSPVTPQGQGACGSPLFHVESDNGLCFDSNMMWSGMDLCYDGGQMEGTSNRNSYGLC</sequence>
<evidence type="ECO:0000256" key="4">
    <source>
        <dbReference type="SAM" id="MobiDB-lite"/>
    </source>
</evidence>
<dbReference type="InterPro" id="IPR046347">
    <property type="entry name" value="bZIP_sf"/>
</dbReference>
<evidence type="ECO:0000313" key="7">
    <source>
        <dbReference type="Proteomes" id="UP000001611"/>
    </source>
</evidence>
<dbReference type="GO" id="GO:0001080">
    <property type="term" value="P:nitrogen catabolite activation of transcription from RNA polymerase II promoter"/>
    <property type="evidence" value="ECO:0007669"/>
    <property type="project" value="TreeGrafter"/>
</dbReference>
<dbReference type="OrthoDB" id="295274at2759"/>
<dbReference type="eggNOG" id="KOG1414">
    <property type="taxonomic scope" value="Eukaryota"/>
</dbReference>
<evidence type="ECO:0000313" key="6">
    <source>
        <dbReference type="EMBL" id="EGY20891.1"/>
    </source>
</evidence>
<accession>G2WXT3</accession>
<dbReference type="Gene3D" id="1.20.5.170">
    <property type="match status" value="1"/>
</dbReference>
<proteinExistence type="predicted"/>
<dbReference type="GO" id="GO:0000981">
    <property type="term" value="F:DNA-binding transcription factor activity, RNA polymerase II-specific"/>
    <property type="evidence" value="ECO:0007669"/>
    <property type="project" value="TreeGrafter"/>
</dbReference>
<evidence type="ECO:0000256" key="1">
    <source>
        <dbReference type="ARBA" id="ARBA00023015"/>
    </source>
</evidence>
<dbReference type="GO" id="GO:0000978">
    <property type="term" value="F:RNA polymerase II cis-regulatory region sequence-specific DNA binding"/>
    <property type="evidence" value="ECO:0007669"/>
    <property type="project" value="TreeGrafter"/>
</dbReference>
<dbReference type="Proteomes" id="UP000001611">
    <property type="component" value="Chromosome 3"/>
</dbReference>
<organism evidence="6 7">
    <name type="scientific">Verticillium dahliae (strain VdLs.17 / ATCC MYA-4575 / FGSC 10137)</name>
    <name type="common">Verticillium wilt</name>
    <dbReference type="NCBI Taxonomy" id="498257"/>
    <lineage>
        <taxon>Eukaryota</taxon>
        <taxon>Fungi</taxon>
        <taxon>Dikarya</taxon>
        <taxon>Ascomycota</taxon>
        <taxon>Pezizomycotina</taxon>
        <taxon>Sordariomycetes</taxon>
        <taxon>Hypocreomycetidae</taxon>
        <taxon>Glomerellales</taxon>
        <taxon>Plectosphaerellaceae</taxon>
        <taxon>Verticillium</taxon>
    </lineage>
</organism>
<dbReference type="EMBL" id="DS572698">
    <property type="protein sequence ID" value="EGY20891.1"/>
    <property type="molecule type" value="Genomic_DNA"/>
</dbReference>
<gene>
    <name evidence="6" type="ORF">VDAG_02415</name>
</gene>
<keyword evidence="2" id="KW-0238">DNA-binding</keyword>
<evidence type="ECO:0000256" key="3">
    <source>
        <dbReference type="ARBA" id="ARBA00023163"/>
    </source>
</evidence>
<dbReference type="PANTHER" id="PTHR11462:SF35">
    <property type="entry name" value="TRANSCRIPTION FACTOR JRA"/>
    <property type="match status" value="1"/>
</dbReference>
<evidence type="ECO:0000256" key="2">
    <source>
        <dbReference type="ARBA" id="ARBA00023125"/>
    </source>
</evidence>
<keyword evidence="3" id="KW-0804">Transcription</keyword>
<dbReference type="AlphaFoldDB" id="G2WXT3"/>
<dbReference type="PROSITE" id="PS50217">
    <property type="entry name" value="BZIP"/>
    <property type="match status" value="1"/>
</dbReference>
<feature type="region of interest" description="Disordered" evidence="4">
    <location>
        <begin position="150"/>
        <end position="226"/>
    </location>
</feature>
<dbReference type="KEGG" id="vda:VDAG_02415"/>
<dbReference type="GeneID" id="20703878"/>
<dbReference type="HOGENOM" id="CLU_718043_0_0_1"/>
<dbReference type="PROSITE" id="PS00036">
    <property type="entry name" value="BZIP_BASIC"/>
    <property type="match status" value="1"/>
</dbReference>
<dbReference type="STRING" id="498257.G2WXT3"/>
<dbReference type="InterPro" id="IPR004827">
    <property type="entry name" value="bZIP"/>
</dbReference>
<evidence type="ECO:0000259" key="5">
    <source>
        <dbReference type="PROSITE" id="PS50217"/>
    </source>
</evidence>
<keyword evidence="7" id="KW-1185">Reference proteome</keyword>
<reference evidence="6 7" key="1">
    <citation type="submission" date="2008-03" db="EMBL/GenBank/DDBJ databases">
        <title>The Genome Sequence of Verticillium dahliae VdLs.17.</title>
        <authorList>
            <consortium name="The Broad Institute Genome Sequencing Platform"/>
            <person name="Ma L.-J.J."/>
            <person name="Klosterman S.J."/>
            <person name="Subbarao K."/>
            <person name="Dobinson K."/>
            <person name="Veronese P."/>
            <person name="Kang S."/>
            <person name="Gold S.E."/>
            <person name="Young S."/>
            <person name="Jaffe D."/>
            <person name="Gnerre S."/>
            <person name="Berlin A."/>
            <person name="Heiman D."/>
            <person name="Hepburn T."/>
            <person name="Sykes S."/>
            <person name="Alvarado L."/>
            <person name="Kodira C.D."/>
            <person name="Lander E."/>
            <person name="Galagan J."/>
            <person name="Nusbaum C."/>
            <person name="Birren B."/>
        </authorList>
    </citation>
    <scope>NUCLEOTIDE SEQUENCE [LARGE SCALE GENOMIC DNA]</scope>
    <source>
        <strain evidence="7">VdLs.17 / ATCC MYA-4575 / FGSC 10137</strain>
    </source>
</reference>
<dbReference type="InterPro" id="IPR050946">
    <property type="entry name" value="AP-1_TF_bZIP"/>
</dbReference>
<feature type="domain" description="BZIP" evidence="5">
    <location>
        <begin position="222"/>
        <end position="285"/>
    </location>
</feature>
<dbReference type="SUPFAM" id="SSF57959">
    <property type="entry name" value="Leucine zipper domain"/>
    <property type="match status" value="1"/>
</dbReference>
<dbReference type="GO" id="GO:0005667">
    <property type="term" value="C:transcription regulator complex"/>
    <property type="evidence" value="ECO:0007669"/>
    <property type="project" value="TreeGrafter"/>
</dbReference>